<dbReference type="Pfam" id="PF00147">
    <property type="entry name" value="Fibrinogen_C"/>
    <property type="match status" value="1"/>
</dbReference>
<dbReference type="GO" id="GO:0005615">
    <property type="term" value="C:extracellular space"/>
    <property type="evidence" value="ECO:0007669"/>
    <property type="project" value="TreeGrafter"/>
</dbReference>
<dbReference type="GO" id="GO:0003723">
    <property type="term" value="F:RNA binding"/>
    <property type="evidence" value="ECO:0007669"/>
    <property type="project" value="UniProtKB-UniRule"/>
</dbReference>
<evidence type="ECO:0000259" key="4">
    <source>
        <dbReference type="PROSITE" id="PS50102"/>
    </source>
</evidence>
<protein>
    <submittedName>
        <fullName evidence="6">Bru-2</fullName>
    </submittedName>
</protein>
<dbReference type="SMART" id="SM00186">
    <property type="entry name" value="FBG"/>
    <property type="match status" value="1"/>
</dbReference>
<evidence type="ECO:0000256" key="1">
    <source>
        <dbReference type="ARBA" id="ARBA00022884"/>
    </source>
</evidence>
<accession>A0A0M3QTR9</accession>
<dbReference type="PANTHER" id="PTHR19143:SF327">
    <property type="entry name" value="FI21813P1-RELATED"/>
    <property type="match status" value="1"/>
</dbReference>
<dbReference type="OrthoDB" id="6145874at2759"/>
<dbReference type="InterPro" id="IPR050373">
    <property type="entry name" value="Fibrinogen_C-term_domain"/>
</dbReference>
<gene>
    <name evidence="6" type="ORF">Dbus_chr2Lg1478</name>
</gene>
<dbReference type="PANTHER" id="PTHR19143">
    <property type="entry name" value="FIBRINOGEN/TENASCIN/ANGIOPOEITIN"/>
    <property type="match status" value="1"/>
</dbReference>
<feature type="coiled-coil region" evidence="3">
    <location>
        <begin position="83"/>
        <end position="187"/>
    </location>
</feature>
<dbReference type="InterPro" id="IPR035979">
    <property type="entry name" value="RBD_domain_sf"/>
</dbReference>
<sequence>MLNKKYTEADVRQLFTGHGTIEECTVLRDQVGQSKGCAFVTFATKQNAIGAIKSCPATREPNEDCRTYCHKVVKPLLEYFRISAEKNDQYEKQQGKLEQQEATIKRLEAKAYANNEAPCKCYEEKIKQLEAEKETLKLSTKITELQTKLEEQQVALRKIESEKDKRIADLKEQIQNMNKNKQFEDKLERAEVTKCEPYGNSSDIAAEALQVPCDSKFTGAEWTVIQRRVNGSVNFNRTWEEYKNGFGDLCGNFWLGLEKLHMMTKCQPHKLYIQLEDFKNEMRYARYSDFRIGNEAQAYELLSVGKYTGTAGNAFNIGGGKGGDAKNVKFSTPDRDNDKADNYNCAAGYASGWWFDDCYL</sequence>
<evidence type="ECO:0000259" key="5">
    <source>
        <dbReference type="PROSITE" id="PS51406"/>
    </source>
</evidence>
<dbReference type="Gene3D" id="4.10.530.10">
    <property type="entry name" value="Gamma-fibrinogen Carboxyl Terminal Fragment, domain 2"/>
    <property type="match status" value="1"/>
</dbReference>
<dbReference type="SMR" id="A0A0M3QTR9"/>
<dbReference type="InterPro" id="IPR036056">
    <property type="entry name" value="Fibrinogen-like_C"/>
</dbReference>
<feature type="domain" description="Fibrinogen C-terminal" evidence="5">
    <location>
        <begin position="186"/>
        <end position="360"/>
    </location>
</feature>
<dbReference type="AlphaFoldDB" id="A0A0M3QTR9"/>
<dbReference type="EMBL" id="CP012523">
    <property type="protein sequence ID" value="ALC39393.1"/>
    <property type="molecule type" value="Genomic_DNA"/>
</dbReference>
<keyword evidence="3" id="KW-0175">Coiled coil</keyword>
<dbReference type="Gene3D" id="3.90.215.10">
    <property type="entry name" value="Gamma Fibrinogen, chain A, domain 1"/>
    <property type="match status" value="1"/>
</dbReference>
<evidence type="ECO:0000256" key="2">
    <source>
        <dbReference type="PROSITE-ProRule" id="PRU00176"/>
    </source>
</evidence>
<proteinExistence type="predicted"/>
<dbReference type="PROSITE" id="PS51406">
    <property type="entry name" value="FIBRINOGEN_C_2"/>
    <property type="match status" value="1"/>
</dbReference>
<dbReference type="SUPFAM" id="SSF54928">
    <property type="entry name" value="RNA-binding domain, RBD"/>
    <property type="match status" value="1"/>
</dbReference>
<dbReference type="Proteomes" id="UP000494163">
    <property type="component" value="Chromosome 2L"/>
</dbReference>
<name>A0A0M3QTR9_DROBS</name>
<dbReference type="InterPro" id="IPR014716">
    <property type="entry name" value="Fibrinogen_a/b/g_C_1"/>
</dbReference>
<organism evidence="6 7">
    <name type="scientific">Drosophila busckii</name>
    <name type="common">Fruit fly</name>
    <dbReference type="NCBI Taxonomy" id="30019"/>
    <lineage>
        <taxon>Eukaryota</taxon>
        <taxon>Metazoa</taxon>
        <taxon>Ecdysozoa</taxon>
        <taxon>Arthropoda</taxon>
        <taxon>Hexapoda</taxon>
        <taxon>Insecta</taxon>
        <taxon>Pterygota</taxon>
        <taxon>Neoptera</taxon>
        <taxon>Endopterygota</taxon>
        <taxon>Diptera</taxon>
        <taxon>Brachycera</taxon>
        <taxon>Muscomorpha</taxon>
        <taxon>Ephydroidea</taxon>
        <taxon>Drosophilidae</taxon>
        <taxon>Drosophila</taxon>
    </lineage>
</organism>
<feature type="domain" description="RRM" evidence="4">
    <location>
        <begin position="1"/>
        <end position="54"/>
    </location>
</feature>
<evidence type="ECO:0000313" key="6">
    <source>
        <dbReference type="EMBL" id="ALC39393.1"/>
    </source>
</evidence>
<keyword evidence="7" id="KW-1185">Reference proteome</keyword>
<dbReference type="SMART" id="SM00360">
    <property type="entry name" value="RRM"/>
    <property type="match status" value="1"/>
</dbReference>
<dbReference type="OMA" id="GNCARAY"/>
<dbReference type="Pfam" id="PF00076">
    <property type="entry name" value="RRM_1"/>
    <property type="match status" value="1"/>
</dbReference>
<dbReference type="PROSITE" id="PS50102">
    <property type="entry name" value="RRM"/>
    <property type="match status" value="1"/>
</dbReference>
<dbReference type="InterPro" id="IPR000504">
    <property type="entry name" value="RRM_dom"/>
</dbReference>
<dbReference type="InterPro" id="IPR002181">
    <property type="entry name" value="Fibrinogen_a/b/g_C_dom"/>
</dbReference>
<dbReference type="InterPro" id="IPR012677">
    <property type="entry name" value="Nucleotide-bd_a/b_plait_sf"/>
</dbReference>
<dbReference type="Gene3D" id="3.30.70.330">
    <property type="match status" value="1"/>
</dbReference>
<reference evidence="6 7" key="1">
    <citation type="submission" date="2015-08" db="EMBL/GenBank/DDBJ databases">
        <title>Ancestral chromatin configuration constrains chromatin evolution on differentiating sex chromosomes in Drosophila.</title>
        <authorList>
            <person name="Zhou Q."/>
            <person name="Bachtrog D."/>
        </authorList>
    </citation>
    <scope>NUCLEOTIDE SEQUENCE [LARGE SCALE GENOMIC DNA]</scope>
    <source>
        <tissue evidence="6">Whole larvae</tissue>
    </source>
</reference>
<dbReference type="CDD" id="cd00087">
    <property type="entry name" value="FReD"/>
    <property type="match status" value="1"/>
</dbReference>
<evidence type="ECO:0000313" key="7">
    <source>
        <dbReference type="Proteomes" id="UP000494163"/>
    </source>
</evidence>
<dbReference type="SUPFAM" id="SSF56496">
    <property type="entry name" value="Fibrinogen C-terminal domain-like"/>
    <property type="match status" value="1"/>
</dbReference>
<evidence type="ECO:0000256" key="3">
    <source>
        <dbReference type="SAM" id="Coils"/>
    </source>
</evidence>
<keyword evidence="1 2" id="KW-0694">RNA-binding</keyword>